<evidence type="ECO:0000313" key="2">
    <source>
        <dbReference type="EMBL" id="CAK9041275.1"/>
    </source>
</evidence>
<sequence length="285" mass="30951">MAPSSEIRQDPAASCEFGCTSATGSSPTAWCSNQTPRTEASAIGEAVSRSFVGVGAASNREELFALPLCCTSFISEASGPDRHYLPARDMQQIRDVVEARLAAYNNEHATMNLVLFDDAVFHVCRICRITQNPCGSALLVGVGGSGKQSLARLSSFINGQEVQTILVNQQYGLNELKCDLQEFYKKAAVKPATPQAFLLTDSQITDERFLVSINDMLSSGNIPDLFAREEYDNIFSSIRNAAKFANYADDREPLGNACPVAVFSWVPLSSLDWSGCSRNVVLQVL</sequence>
<accession>A0ABP0LQ16</accession>
<keyword evidence="3" id="KW-1185">Reference proteome</keyword>
<evidence type="ECO:0000313" key="3">
    <source>
        <dbReference type="Proteomes" id="UP001642484"/>
    </source>
</evidence>
<dbReference type="InterPro" id="IPR024317">
    <property type="entry name" value="Dynein_heavy_chain_D4_dom"/>
</dbReference>
<name>A0ABP0LQ16_9DINO</name>
<dbReference type="Pfam" id="PF12780">
    <property type="entry name" value="AAA_8"/>
    <property type="match status" value="1"/>
</dbReference>
<dbReference type="InterPro" id="IPR026983">
    <property type="entry name" value="DHC"/>
</dbReference>
<organism evidence="2 3">
    <name type="scientific">Durusdinium trenchii</name>
    <dbReference type="NCBI Taxonomy" id="1381693"/>
    <lineage>
        <taxon>Eukaryota</taxon>
        <taxon>Sar</taxon>
        <taxon>Alveolata</taxon>
        <taxon>Dinophyceae</taxon>
        <taxon>Suessiales</taxon>
        <taxon>Symbiodiniaceae</taxon>
        <taxon>Durusdinium</taxon>
    </lineage>
</organism>
<dbReference type="Gene3D" id="3.40.50.300">
    <property type="entry name" value="P-loop containing nucleotide triphosphate hydrolases"/>
    <property type="match status" value="1"/>
</dbReference>
<dbReference type="PANTHER" id="PTHR46961">
    <property type="entry name" value="DYNEIN HEAVY CHAIN 1, AXONEMAL-LIKE PROTEIN"/>
    <property type="match status" value="1"/>
</dbReference>
<dbReference type="Proteomes" id="UP001642484">
    <property type="component" value="Unassembled WGS sequence"/>
</dbReference>
<comment type="caution">
    <text evidence="2">The sequence shown here is derived from an EMBL/GenBank/DDBJ whole genome shotgun (WGS) entry which is preliminary data.</text>
</comment>
<feature type="domain" description="Dynein heavy chain AAA module D4" evidence="1">
    <location>
        <begin position="111"/>
        <end position="251"/>
    </location>
</feature>
<evidence type="ECO:0000259" key="1">
    <source>
        <dbReference type="Pfam" id="PF12780"/>
    </source>
</evidence>
<proteinExistence type="predicted"/>
<dbReference type="Gene3D" id="1.20.920.30">
    <property type="match status" value="1"/>
</dbReference>
<dbReference type="SUPFAM" id="SSF52540">
    <property type="entry name" value="P-loop containing nucleoside triphosphate hydrolases"/>
    <property type="match status" value="1"/>
</dbReference>
<dbReference type="PANTHER" id="PTHR46961:SF20">
    <property type="entry name" value="LOW QUALITY PROTEIN: DYNEIN BETA CHAIN, CILIARY-LIKE"/>
    <property type="match status" value="1"/>
</dbReference>
<dbReference type="EMBL" id="CAXAMN010013592">
    <property type="protein sequence ID" value="CAK9041275.1"/>
    <property type="molecule type" value="Genomic_DNA"/>
</dbReference>
<protein>
    <recommendedName>
        <fullName evidence="1">Dynein heavy chain AAA module D4 domain-containing protein</fullName>
    </recommendedName>
</protein>
<reference evidence="2 3" key="1">
    <citation type="submission" date="2024-02" db="EMBL/GenBank/DDBJ databases">
        <authorList>
            <person name="Chen Y."/>
            <person name="Shah S."/>
            <person name="Dougan E. K."/>
            <person name="Thang M."/>
            <person name="Chan C."/>
        </authorList>
    </citation>
    <scope>NUCLEOTIDE SEQUENCE [LARGE SCALE GENOMIC DNA]</scope>
</reference>
<gene>
    <name evidence="2" type="ORF">CCMP2556_LOCUS22143</name>
</gene>
<dbReference type="InterPro" id="IPR027417">
    <property type="entry name" value="P-loop_NTPase"/>
</dbReference>